<comment type="caution">
    <text evidence="1">The sequence shown here is derived from an EMBL/GenBank/DDBJ whole genome shotgun (WGS) entry which is preliminary data.</text>
</comment>
<gene>
    <name evidence="1" type="ORF">M0R45_008758</name>
</gene>
<dbReference type="AlphaFoldDB" id="A0AAW1Y4N1"/>
<evidence type="ECO:0000313" key="2">
    <source>
        <dbReference type="Proteomes" id="UP001457282"/>
    </source>
</evidence>
<sequence>MLDISNISEKDKLFNFMARLQPWAQTKLRWQDVRNLTSVLAVAKRFLDNKAACVHWQKKKMGADRKIGQIATPHLAQNCPNKESAATLIINGGSQQRRWLAGDKHHSFVECHECRSQGRSGWEGIADDPNALEVFMDLNVHSSGDITVLLSMMDASPIVEMDEEMMPFLKSHSQTLEEVEIAAAHLTVSICAKMLLGRKFDLYTTLVLGERDMFAAFKPFSQ</sequence>
<dbReference type="Proteomes" id="UP001457282">
    <property type="component" value="Unassembled WGS sequence"/>
</dbReference>
<organism evidence="1 2">
    <name type="scientific">Rubus argutus</name>
    <name type="common">Southern blackberry</name>
    <dbReference type="NCBI Taxonomy" id="59490"/>
    <lineage>
        <taxon>Eukaryota</taxon>
        <taxon>Viridiplantae</taxon>
        <taxon>Streptophyta</taxon>
        <taxon>Embryophyta</taxon>
        <taxon>Tracheophyta</taxon>
        <taxon>Spermatophyta</taxon>
        <taxon>Magnoliopsida</taxon>
        <taxon>eudicotyledons</taxon>
        <taxon>Gunneridae</taxon>
        <taxon>Pentapetalae</taxon>
        <taxon>rosids</taxon>
        <taxon>fabids</taxon>
        <taxon>Rosales</taxon>
        <taxon>Rosaceae</taxon>
        <taxon>Rosoideae</taxon>
        <taxon>Rosoideae incertae sedis</taxon>
        <taxon>Rubus</taxon>
    </lineage>
</organism>
<proteinExistence type="predicted"/>
<keyword evidence="2" id="KW-1185">Reference proteome</keyword>
<dbReference type="EMBL" id="JBEDUW010000002">
    <property type="protein sequence ID" value="KAK9943139.1"/>
    <property type="molecule type" value="Genomic_DNA"/>
</dbReference>
<reference evidence="1 2" key="1">
    <citation type="journal article" date="2023" name="G3 (Bethesda)">
        <title>A chromosome-length genome assembly and annotation of blackberry (Rubus argutus, cv. 'Hillquist').</title>
        <authorList>
            <person name="Bruna T."/>
            <person name="Aryal R."/>
            <person name="Dudchenko O."/>
            <person name="Sargent D.J."/>
            <person name="Mead D."/>
            <person name="Buti M."/>
            <person name="Cavallini A."/>
            <person name="Hytonen T."/>
            <person name="Andres J."/>
            <person name="Pham M."/>
            <person name="Weisz D."/>
            <person name="Mascagni F."/>
            <person name="Usai G."/>
            <person name="Natali L."/>
            <person name="Bassil N."/>
            <person name="Fernandez G.E."/>
            <person name="Lomsadze A."/>
            <person name="Armour M."/>
            <person name="Olukolu B."/>
            <person name="Poorten T."/>
            <person name="Britton C."/>
            <person name="Davik J."/>
            <person name="Ashrafi H."/>
            <person name="Aiden E.L."/>
            <person name="Borodovsky M."/>
            <person name="Worthington M."/>
        </authorList>
    </citation>
    <scope>NUCLEOTIDE SEQUENCE [LARGE SCALE GENOMIC DNA]</scope>
    <source>
        <strain evidence="1">PI 553951</strain>
    </source>
</reference>
<protein>
    <submittedName>
        <fullName evidence="1">Uncharacterized protein</fullName>
    </submittedName>
</protein>
<name>A0AAW1Y4N1_RUBAR</name>
<accession>A0AAW1Y4N1</accession>
<evidence type="ECO:0000313" key="1">
    <source>
        <dbReference type="EMBL" id="KAK9943139.1"/>
    </source>
</evidence>